<evidence type="ECO:0000256" key="2">
    <source>
        <dbReference type="ARBA" id="ARBA00022741"/>
    </source>
</evidence>
<dbReference type="GO" id="GO:0004672">
    <property type="term" value="F:protein kinase activity"/>
    <property type="evidence" value="ECO:0007669"/>
    <property type="project" value="InterPro"/>
</dbReference>
<dbReference type="Gene3D" id="1.10.510.10">
    <property type="entry name" value="Transferase(Phosphotransferase) domain 1"/>
    <property type="match status" value="1"/>
</dbReference>
<keyword evidence="9" id="KW-1185">Reference proteome</keyword>
<evidence type="ECO:0000313" key="9">
    <source>
        <dbReference type="Proteomes" id="UP000182229"/>
    </source>
</evidence>
<dbReference type="SUPFAM" id="SSF56112">
    <property type="entry name" value="Protein kinase-like (PK-like)"/>
    <property type="match status" value="1"/>
</dbReference>
<evidence type="ECO:0000256" key="3">
    <source>
        <dbReference type="ARBA" id="ARBA00022777"/>
    </source>
</evidence>
<gene>
    <name evidence="8" type="ORF">BON30_46310</name>
</gene>
<proteinExistence type="predicted"/>
<reference evidence="9" key="1">
    <citation type="submission" date="2016-11" db="EMBL/GenBank/DDBJ databases">
        <authorList>
            <person name="Shukria A."/>
            <person name="Stevens D.C."/>
        </authorList>
    </citation>
    <scope>NUCLEOTIDE SEQUENCE [LARGE SCALE GENOMIC DNA]</scope>
    <source>
        <strain evidence="9">Cbfe23</strain>
    </source>
</reference>
<dbReference type="EMBL" id="MPIN01000025">
    <property type="protein sequence ID" value="OJH33943.1"/>
    <property type="molecule type" value="Genomic_DNA"/>
</dbReference>
<dbReference type="PROSITE" id="PS00108">
    <property type="entry name" value="PROTEIN_KINASE_ST"/>
    <property type="match status" value="1"/>
</dbReference>
<evidence type="ECO:0000256" key="5">
    <source>
        <dbReference type="PROSITE-ProRule" id="PRU10141"/>
    </source>
</evidence>
<dbReference type="PROSITE" id="PS50011">
    <property type="entry name" value="PROTEIN_KINASE_DOM"/>
    <property type="match status" value="1"/>
</dbReference>
<keyword evidence="3" id="KW-0418">Kinase</keyword>
<dbReference type="CDD" id="cd14014">
    <property type="entry name" value="STKc_PknB_like"/>
    <property type="match status" value="1"/>
</dbReference>
<reference evidence="8 9" key="2">
    <citation type="submission" date="2016-12" db="EMBL/GenBank/DDBJ databases">
        <title>Draft Genome Sequence of Cystobacter ferrugineus Strain Cbfe23.</title>
        <authorList>
            <person name="Akbar S."/>
            <person name="Dowd S.E."/>
            <person name="Stevens D.C."/>
        </authorList>
    </citation>
    <scope>NUCLEOTIDE SEQUENCE [LARGE SCALE GENOMIC DNA]</scope>
    <source>
        <strain evidence="8 9">Cbfe23</strain>
    </source>
</reference>
<sequence>MRALPFKPPEPGDKVGDYLVLEKLGDGGFGFVYKVERAGRSFALKVIRARELEGWGQREISILRHLEHENVVRFRACDRWPDPEHGYLYIVMDLVVGRTLVDWVLDENPSARQVAQLVLEVVRALGAILEQGVLHRDLKPENILIRDSDGRPVLVDFGVGWVVGAPSITGERSPPGTDEFRAPEFVLFERDAARRKEGYKPDAGDDLWALGITLYWLLTDTLPFGRRSEGGLFQSILSVTPVAPSERNERVPPVLSTLCMRMLEKERRARFPDHGALGEALEAALAAAVGDAAWDAPLMDVAAADALPTEQVPGMALPGGEDWAGLAWKAARPQRGRKGGPRPVPPAVGVERLASKRGAGQGLSPAEALVAVLGEVAPGHAWEAPLPPVLGAARSPPLLPVGGGAGGREPPGGVWRAWSRAFPTSLGVFPVRAVMLEALRSVALAVGVLLLAALLGAGAWALYTQAEHGLEGQPAKVAKSEEPLEAWTGADSFLTPSPAPLLATMAHSPASPANLVVTSALPASRKGLRARAAEKCATAACCAVLGACGASTPQVRPTPKPEACPANALSTMKELGIRIDDRAMGSFPVAGDAKPVPVNEFTPFELDWDLGTLPAGTVLSGRLIFGTDRVYGRFTQARKLKGKTYPVCLELQYAGKRGVAIIRDGGSSSAVIGSNADVVAVERFE</sequence>
<evidence type="ECO:0000313" key="8">
    <source>
        <dbReference type="EMBL" id="OJH33943.1"/>
    </source>
</evidence>
<dbReference type="STRING" id="83449.BON30_46310"/>
<keyword evidence="1" id="KW-0808">Transferase</keyword>
<evidence type="ECO:0000256" key="1">
    <source>
        <dbReference type="ARBA" id="ARBA00022679"/>
    </source>
</evidence>
<keyword evidence="4 5" id="KW-0067">ATP-binding</keyword>
<accession>A0A1L9AVJ8</accession>
<evidence type="ECO:0000256" key="4">
    <source>
        <dbReference type="ARBA" id="ARBA00022840"/>
    </source>
</evidence>
<dbReference type="AlphaFoldDB" id="A0A1L9AVJ8"/>
<keyword evidence="6" id="KW-0812">Transmembrane</keyword>
<dbReference type="InterPro" id="IPR008271">
    <property type="entry name" value="Ser/Thr_kinase_AS"/>
</dbReference>
<comment type="caution">
    <text evidence="8">The sequence shown here is derived from an EMBL/GenBank/DDBJ whole genome shotgun (WGS) entry which is preliminary data.</text>
</comment>
<dbReference type="GO" id="GO:0005524">
    <property type="term" value="F:ATP binding"/>
    <property type="evidence" value="ECO:0007669"/>
    <property type="project" value="UniProtKB-UniRule"/>
</dbReference>
<keyword evidence="6" id="KW-0472">Membrane</keyword>
<protein>
    <recommendedName>
        <fullName evidence="7">Protein kinase domain-containing protein</fullName>
    </recommendedName>
</protein>
<dbReference type="RefSeq" id="WP_071905060.1">
    <property type="nucleotide sequence ID" value="NZ_MPIN01000025.1"/>
</dbReference>
<feature type="binding site" evidence="5">
    <location>
        <position position="45"/>
    </location>
    <ligand>
        <name>ATP</name>
        <dbReference type="ChEBI" id="CHEBI:30616"/>
    </ligand>
</feature>
<keyword evidence="2 5" id="KW-0547">Nucleotide-binding</keyword>
<keyword evidence="6" id="KW-1133">Transmembrane helix</keyword>
<dbReference type="InterPro" id="IPR011009">
    <property type="entry name" value="Kinase-like_dom_sf"/>
</dbReference>
<dbReference type="PANTHER" id="PTHR24349">
    <property type="entry name" value="SERINE/THREONINE-PROTEIN KINASE"/>
    <property type="match status" value="1"/>
</dbReference>
<name>A0A1L9AVJ8_9BACT</name>
<evidence type="ECO:0000256" key="6">
    <source>
        <dbReference type="SAM" id="Phobius"/>
    </source>
</evidence>
<dbReference type="Pfam" id="PF00069">
    <property type="entry name" value="Pkinase"/>
    <property type="match status" value="1"/>
</dbReference>
<dbReference type="InterPro" id="IPR050205">
    <property type="entry name" value="CDPK_Ser/Thr_kinases"/>
</dbReference>
<dbReference type="InterPro" id="IPR017441">
    <property type="entry name" value="Protein_kinase_ATP_BS"/>
</dbReference>
<dbReference type="Proteomes" id="UP000182229">
    <property type="component" value="Unassembled WGS sequence"/>
</dbReference>
<feature type="domain" description="Protein kinase" evidence="7">
    <location>
        <begin position="18"/>
        <end position="285"/>
    </location>
</feature>
<dbReference type="InterPro" id="IPR000719">
    <property type="entry name" value="Prot_kinase_dom"/>
</dbReference>
<dbReference type="SMART" id="SM00220">
    <property type="entry name" value="S_TKc"/>
    <property type="match status" value="1"/>
</dbReference>
<evidence type="ECO:0000259" key="7">
    <source>
        <dbReference type="PROSITE" id="PS50011"/>
    </source>
</evidence>
<dbReference type="PROSITE" id="PS00107">
    <property type="entry name" value="PROTEIN_KINASE_ATP"/>
    <property type="match status" value="1"/>
</dbReference>
<feature type="transmembrane region" description="Helical" evidence="6">
    <location>
        <begin position="442"/>
        <end position="463"/>
    </location>
</feature>
<organism evidence="8 9">
    <name type="scientific">Cystobacter ferrugineus</name>
    <dbReference type="NCBI Taxonomy" id="83449"/>
    <lineage>
        <taxon>Bacteria</taxon>
        <taxon>Pseudomonadati</taxon>
        <taxon>Myxococcota</taxon>
        <taxon>Myxococcia</taxon>
        <taxon>Myxococcales</taxon>
        <taxon>Cystobacterineae</taxon>
        <taxon>Archangiaceae</taxon>
        <taxon>Cystobacter</taxon>
    </lineage>
</organism>